<keyword evidence="4" id="KW-0472">Membrane</keyword>
<dbReference type="Pfam" id="PF02485">
    <property type="entry name" value="Branch"/>
    <property type="match status" value="1"/>
</dbReference>
<evidence type="ECO:0000256" key="1">
    <source>
        <dbReference type="ARBA" id="ARBA00004606"/>
    </source>
</evidence>
<accession>A0A6J1FGZ6</accession>
<evidence type="ECO:0000256" key="2">
    <source>
        <dbReference type="ARBA" id="ARBA00022676"/>
    </source>
</evidence>
<keyword evidence="6" id="KW-1185">Reference proteome</keyword>
<keyword evidence="5" id="KW-0325">Glycoprotein</keyword>
<sequence length="309" mass="36306">MKQKVAQRKALFQWRRKLVFVFLLVFCFGSLVMMQSRYGRVMMMSSLHRQSAQGPKIAFLFIARNRLPLDIVWDAFFQEGENKFSIYVHSRPGFLFNKATTRSIYFLNRQVNDSIQVDWGEASMIEAERILLRHALTDTSNQRFIFLSDSCIPLYNFSYTYDYVMSTSTSFVDSFADTKEGRYNPKMDPVIPVQNWRKGSQWVVLTRKHAKVVVKDITVFPMFQQHCKASHFVEFVSSFYIGSHYQSFGVIVHFPRMYPRNTTVFLMNIMFRLYWPKKGLKKSSHEDHFHIQHGISHTPKTTNVVIGIL</sequence>
<dbReference type="GO" id="GO:0016020">
    <property type="term" value="C:membrane"/>
    <property type="evidence" value="ECO:0007669"/>
    <property type="project" value="UniProtKB-SubCell"/>
</dbReference>
<dbReference type="GeneID" id="111445391"/>
<evidence type="ECO:0000256" key="3">
    <source>
        <dbReference type="ARBA" id="ARBA00022679"/>
    </source>
</evidence>
<dbReference type="InterPro" id="IPR044174">
    <property type="entry name" value="BC10-like"/>
</dbReference>
<organism evidence="6 7">
    <name type="scientific">Cucurbita moschata</name>
    <name type="common">Winter crookneck squash</name>
    <name type="synonym">Cucurbita pepo var. moschata</name>
    <dbReference type="NCBI Taxonomy" id="3662"/>
    <lineage>
        <taxon>Eukaryota</taxon>
        <taxon>Viridiplantae</taxon>
        <taxon>Streptophyta</taxon>
        <taxon>Embryophyta</taxon>
        <taxon>Tracheophyta</taxon>
        <taxon>Spermatophyta</taxon>
        <taxon>Magnoliopsida</taxon>
        <taxon>eudicotyledons</taxon>
        <taxon>Gunneridae</taxon>
        <taxon>Pentapetalae</taxon>
        <taxon>rosids</taxon>
        <taxon>fabids</taxon>
        <taxon>Cucurbitales</taxon>
        <taxon>Cucurbitaceae</taxon>
        <taxon>Cucurbiteae</taxon>
        <taxon>Cucurbita</taxon>
    </lineage>
</organism>
<protein>
    <submittedName>
        <fullName evidence="7">Uncharacterized protein LOC111445391 isoform X2</fullName>
    </submittedName>
</protein>
<evidence type="ECO:0000256" key="5">
    <source>
        <dbReference type="ARBA" id="ARBA00023180"/>
    </source>
</evidence>
<evidence type="ECO:0000256" key="4">
    <source>
        <dbReference type="ARBA" id="ARBA00023136"/>
    </source>
</evidence>
<dbReference type="Proteomes" id="UP000504609">
    <property type="component" value="Unplaced"/>
</dbReference>
<comment type="subcellular location">
    <subcellularLocation>
        <location evidence="1">Membrane</location>
        <topology evidence="1">Single-pass type II membrane protein</topology>
    </subcellularLocation>
</comment>
<dbReference type="PANTHER" id="PTHR31042:SF2">
    <property type="entry name" value="GLYCOSYLTRANSFERASE BC10"/>
    <property type="match status" value="1"/>
</dbReference>
<gene>
    <name evidence="7" type="primary">LOC111445391</name>
</gene>
<keyword evidence="2" id="KW-0328">Glycosyltransferase</keyword>
<name>A0A6J1FGZ6_CUCMO</name>
<reference evidence="7" key="1">
    <citation type="submission" date="2025-08" db="UniProtKB">
        <authorList>
            <consortium name="RefSeq"/>
        </authorList>
    </citation>
    <scope>IDENTIFICATION</scope>
    <source>
        <tissue evidence="7">Young leaves</tissue>
    </source>
</reference>
<dbReference type="GO" id="GO:0016757">
    <property type="term" value="F:glycosyltransferase activity"/>
    <property type="evidence" value="ECO:0007669"/>
    <property type="project" value="UniProtKB-KW"/>
</dbReference>
<dbReference type="RefSeq" id="XP_022939507.1">
    <property type="nucleotide sequence ID" value="XM_023083739.1"/>
</dbReference>
<dbReference type="PANTHER" id="PTHR31042">
    <property type="entry name" value="CORE-2/I-BRANCHING BETA-1,6-N-ACETYLGLUCOSAMINYLTRANSFERASE FAMILY PROTEIN-RELATED"/>
    <property type="match status" value="1"/>
</dbReference>
<dbReference type="AlphaFoldDB" id="A0A6J1FGZ6"/>
<dbReference type="InterPro" id="IPR003406">
    <property type="entry name" value="Glyco_trans_14"/>
</dbReference>
<keyword evidence="3" id="KW-0808">Transferase</keyword>
<evidence type="ECO:0000313" key="7">
    <source>
        <dbReference type="RefSeq" id="XP_022939507.1"/>
    </source>
</evidence>
<proteinExistence type="predicted"/>
<evidence type="ECO:0000313" key="6">
    <source>
        <dbReference type="Proteomes" id="UP000504609"/>
    </source>
</evidence>